<organism evidence="2 3">
    <name type="scientific">Mycoplasmopsis arginini</name>
    <name type="common">Mycoplasma arginini</name>
    <dbReference type="NCBI Taxonomy" id="2094"/>
    <lineage>
        <taxon>Bacteria</taxon>
        <taxon>Bacillati</taxon>
        <taxon>Mycoplasmatota</taxon>
        <taxon>Mycoplasmoidales</taxon>
        <taxon>Metamycoplasmataceae</taxon>
        <taxon>Mycoplasmopsis</taxon>
    </lineage>
</organism>
<protein>
    <submittedName>
        <fullName evidence="2">Uncharacterized protein</fullName>
    </submittedName>
</protein>
<evidence type="ECO:0000313" key="2">
    <source>
        <dbReference type="EMBL" id="MDI3349610.1"/>
    </source>
</evidence>
<sequence length="91" mass="10682">MISTAKNFGGSFNGVVAVEFEPGVWFNSRGEKIDDIDQYEKHVEDNIYNGDGEKSFRDNYKDSIQSTRRNTEPEEPHTYKYKSFDDYKNKR</sequence>
<feature type="region of interest" description="Disordered" evidence="1">
    <location>
        <begin position="50"/>
        <end position="91"/>
    </location>
</feature>
<proteinExistence type="predicted"/>
<dbReference type="Proteomes" id="UP001162175">
    <property type="component" value="Unassembled WGS sequence"/>
</dbReference>
<gene>
    <name evidence="2" type="ORF">DCBHLPFO_00735</name>
</gene>
<dbReference type="AlphaFoldDB" id="A0AA43QWS2"/>
<evidence type="ECO:0000256" key="1">
    <source>
        <dbReference type="SAM" id="MobiDB-lite"/>
    </source>
</evidence>
<accession>A0AA43QWS2</accession>
<name>A0AA43QWS2_MYCAR</name>
<feature type="compositionally biased region" description="Basic and acidic residues" evidence="1">
    <location>
        <begin position="69"/>
        <end position="91"/>
    </location>
</feature>
<dbReference type="EMBL" id="JAPFAR010000058">
    <property type="protein sequence ID" value="MDI3349610.1"/>
    <property type="molecule type" value="Genomic_DNA"/>
</dbReference>
<comment type="caution">
    <text evidence="2">The sequence shown here is derived from an EMBL/GenBank/DDBJ whole genome shotgun (WGS) entry which is preliminary data.</text>
</comment>
<reference evidence="2" key="1">
    <citation type="submission" date="2022-11" db="EMBL/GenBank/DDBJ databases">
        <title>Draft genome of Mycoplasma arginini isolated from fly.</title>
        <authorList>
            <person name="Severgnini M."/>
            <person name="Gioia G."/>
            <person name="Cremonesi P."/>
            <person name="Moroni P."/>
            <person name="Addis M.F."/>
            <person name="Castiglioni B."/>
        </authorList>
    </citation>
    <scope>NUCLEOTIDE SEQUENCE</scope>
    <source>
        <strain evidence="2">QMP CG1-1632</strain>
    </source>
</reference>
<evidence type="ECO:0000313" key="3">
    <source>
        <dbReference type="Proteomes" id="UP001162175"/>
    </source>
</evidence>
<feature type="compositionally biased region" description="Basic and acidic residues" evidence="1">
    <location>
        <begin position="50"/>
        <end position="61"/>
    </location>
</feature>